<feature type="transmembrane region" description="Helical" evidence="7">
    <location>
        <begin position="140"/>
        <end position="161"/>
    </location>
</feature>
<dbReference type="GO" id="GO:0005524">
    <property type="term" value="F:ATP binding"/>
    <property type="evidence" value="ECO:0007669"/>
    <property type="project" value="UniProtKB-KW"/>
</dbReference>
<dbReference type="Pfam" id="PF00005">
    <property type="entry name" value="ABC_tran"/>
    <property type="match status" value="1"/>
</dbReference>
<keyword evidence="6 7" id="KW-0472">Membrane</keyword>
<dbReference type="OrthoDB" id="1699242at2"/>
<dbReference type="Gene3D" id="3.40.50.300">
    <property type="entry name" value="P-loop containing nucleotide triphosphate hydrolases"/>
    <property type="match status" value="1"/>
</dbReference>
<dbReference type="GO" id="GO:0016887">
    <property type="term" value="F:ATP hydrolysis activity"/>
    <property type="evidence" value="ECO:0007669"/>
    <property type="project" value="InterPro"/>
</dbReference>
<feature type="transmembrane region" description="Helical" evidence="7">
    <location>
        <begin position="177"/>
        <end position="197"/>
    </location>
</feature>
<dbReference type="PROSITE" id="PS00211">
    <property type="entry name" value="ABC_TRANSPORTER_1"/>
    <property type="match status" value="1"/>
</dbReference>
<dbReference type="PANTHER" id="PTHR43394">
    <property type="entry name" value="ATP-DEPENDENT PERMEASE MDL1, MITOCHONDRIAL"/>
    <property type="match status" value="1"/>
</dbReference>
<evidence type="ECO:0000313" key="10">
    <source>
        <dbReference type="Proteomes" id="UP000284277"/>
    </source>
</evidence>
<dbReference type="InterPro" id="IPR017871">
    <property type="entry name" value="ABC_transporter-like_CS"/>
</dbReference>
<feature type="transmembrane region" description="Helical" evidence="7">
    <location>
        <begin position="303"/>
        <end position="322"/>
    </location>
</feature>
<evidence type="ECO:0000256" key="3">
    <source>
        <dbReference type="ARBA" id="ARBA00022741"/>
    </source>
</evidence>
<evidence type="ECO:0000256" key="1">
    <source>
        <dbReference type="ARBA" id="ARBA00004651"/>
    </source>
</evidence>
<evidence type="ECO:0000256" key="5">
    <source>
        <dbReference type="ARBA" id="ARBA00022989"/>
    </source>
</evidence>
<dbReference type="GO" id="GO:0005886">
    <property type="term" value="C:plasma membrane"/>
    <property type="evidence" value="ECO:0007669"/>
    <property type="project" value="UniProtKB-SubCell"/>
</dbReference>
<keyword evidence="10" id="KW-1185">Reference proteome</keyword>
<dbReference type="InterPro" id="IPR003593">
    <property type="entry name" value="AAA+_ATPase"/>
</dbReference>
<evidence type="ECO:0000259" key="8">
    <source>
        <dbReference type="PROSITE" id="PS50893"/>
    </source>
</evidence>
<keyword evidence="4 9" id="KW-0067">ATP-binding</keyword>
<dbReference type="SUPFAM" id="SSF90123">
    <property type="entry name" value="ABC transporter transmembrane region"/>
    <property type="match status" value="2"/>
</dbReference>
<evidence type="ECO:0000256" key="2">
    <source>
        <dbReference type="ARBA" id="ARBA00022692"/>
    </source>
</evidence>
<dbReference type="SUPFAM" id="SSF52540">
    <property type="entry name" value="P-loop containing nucleoside triphosphate hydrolases"/>
    <property type="match status" value="1"/>
</dbReference>
<dbReference type="InterPro" id="IPR027417">
    <property type="entry name" value="P-loop_NTPase"/>
</dbReference>
<dbReference type="Proteomes" id="UP000284277">
    <property type="component" value="Unassembled WGS sequence"/>
</dbReference>
<feature type="domain" description="ABC transporter" evidence="8">
    <location>
        <begin position="361"/>
        <end position="599"/>
    </location>
</feature>
<dbReference type="AlphaFoldDB" id="A0A419SYZ5"/>
<reference evidence="9 10" key="1">
    <citation type="submission" date="2016-08" db="EMBL/GenBank/DDBJ databases">
        <title>A new outlook on sporulation: Clostridium algidixylanolyticum.</title>
        <authorList>
            <person name="Poppleton D.I."/>
            <person name="Gribaldo S."/>
        </authorList>
    </citation>
    <scope>NUCLEOTIDE SEQUENCE [LARGE SCALE GENOMIC DNA]</scope>
    <source>
        <strain evidence="9 10">SPL73</strain>
    </source>
</reference>
<evidence type="ECO:0000256" key="7">
    <source>
        <dbReference type="SAM" id="Phobius"/>
    </source>
</evidence>
<name>A0A419SYZ5_9FIRM</name>
<dbReference type="GO" id="GO:0015421">
    <property type="term" value="F:ABC-type oligopeptide transporter activity"/>
    <property type="evidence" value="ECO:0007669"/>
    <property type="project" value="TreeGrafter"/>
</dbReference>
<dbReference type="CDD" id="cd03228">
    <property type="entry name" value="ABCC_MRP_Like"/>
    <property type="match status" value="1"/>
</dbReference>
<comment type="caution">
    <text evidence="9">The sequence shown here is derived from an EMBL/GenBank/DDBJ whole genome shotgun (WGS) entry which is preliminary data.</text>
</comment>
<keyword evidence="5 7" id="KW-1133">Transmembrane helix</keyword>
<accession>A0A419SYZ5</accession>
<proteinExistence type="predicted"/>
<comment type="subcellular location">
    <subcellularLocation>
        <location evidence="1">Cell membrane</location>
        <topology evidence="1">Multi-pass membrane protein</topology>
    </subcellularLocation>
</comment>
<keyword evidence="3" id="KW-0547">Nucleotide-binding</keyword>
<dbReference type="SMART" id="SM00382">
    <property type="entry name" value="AAA"/>
    <property type="match status" value="1"/>
</dbReference>
<dbReference type="EMBL" id="MCIA01000031">
    <property type="protein sequence ID" value="RKD30480.1"/>
    <property type="molecule type" value="Genomic_DNA"/>
</dbReference>
<dbReference type="Gene3D" id="1.20.1560.10">
    <property type="entry name" value="ABC transporter type 1, transmembrane domain"/>
    <property type="match status" value="1"/>
</dbReference>
<evidence type="ECO:0000313" key="9">
    <source>
        <dbReference type="EMBL" id="RKD30480.1"/>
    </source>
</evidence>
<dbReference type="InterPro" id="IPR039421">
    <property type="entry name" value="Type_1_exporter"/>
</dbReference>
<feature type="transmembrane region" description="Helical" evidence="7">
    <location>
        <begin position="272"/>
        <end position="291"/>
    </location>
</feature>
<gene>
    <name evidence="9" type="ORF">BET01_06445</name>
</gene>
<dbReference type="PROSITE" id="PS50893">
    <property type="entry name" value="ABC_TRANSPORTER_2"/>
    <property type="match status" value="1"/>
</dbReference>
<dbReference type="InterPro" id="IPR036640">
    <property type="entry name" value="ABC1_TM_sf"/>
</dbReference>
<evidence type="ECO:0000256" key="4">
    <source>
        <dbReference type="ARBA" id="ARBA00022840"/>
    </source>
</evidence>
<evidence type="ECO:0000256" key="6">
    <source>
        <dbReference type="ARBA" id="ARBA00023136"/>
    </source>
</evidence>
<organism evidence="9 10">
    <name type="scientific">Lacrimispora algidixylanolytica</name>
    <dbReference type="NCBI Taxonomy" id="94868"/>
    <lineage>
        <taxon>Bacteria</taxon>
        <taxon>Bacillati</taxon>
        <taxon>Bacillota</taxon>
        <taxon>Clostridia</taxon>
        <taxon>Lachnospirales</taxon>
        <taxon>Lachnospiraceae</taxon>
        <taxon>Lacrimispora</taxon>
    </lineage>
</organism>
<protein>
    <submittedName>
        <fullName evidence="9">ABC transporter ATP-binding protein</fullName>
    </submittedName>
</protein>
<sequence>MSLSFRGYRLWWKKYPMMLLSSAFCSITTALTPYVAIYLTARIINEIAGERDVATLRLLVWLSLVTTAVLAIVNAGLSKWKTYERKALWYKRDKFYTGKLLSMNFKDVDSAQTNTLRGKIQQSDTWPAWGLGGLLADFDLLVESVLTILGAIVLSCSIFIYKVPESAGKLTVLNNPIFILVLVTAMLAVTFTVPMLINKGNSYWANYSGDITMFEKYRIFMTKSSPERERALDTRIYCQDVMGKKYLDEAMVHGDRATTILRPMRFFHTSSTAVSHVFTLLIYIFVCLKAWGGAYDVGSITQYIGATTALSGGVSGLLRFFGNQQNNAPFLMNVYEFLDIPNEMHLGNKSTGKKKENQYTIEFRNVSFKYPSSDKYALKNLSLKFNIGKRLAVVGQNGSGKTTFIKLFCRLYDPTEGAIYLNGVDIREYDYREYMDLFSVVFQDFNLLSFSLGQNVSAAVDYDAELAEECLVKAGFGERLKSLPNEMETSIYKDFNKSGVDISGGEAQKIAIARALYKDAPFVILDEPTASLDPIAESEIYEKMNDMVGDKTAVFISHRLSSCRFCNDIVVFNEGRIIQHGGHEKLILDKEGKYFQLWNAQAQYYTT</sequence>
<keyword evidence="2 7" id="KW-0812">Transmembrane</keyword>
<dbReference type="PANTHER" id="PTHR43394:SF1">
    <property type="entry name" value="ATP-BINDING CASSETTE SUB-FAMILY B MEMBER 10, MITOCHONDRIAL"/>
    <property type="match status" value="1"/>
</dbReference>
<dbReference type="InterPro" id="IPR003439">
    <property type="entry name" value="ABC_transporter-like_ATP-bd"/>
</dbReference>
<feature type="transmembrane region" description="Helical" evidence="7">
    <location>
        <begin position="58"/>
        <end position="77"/>
    </location>
</feature>